<evidence type="ECO:0000313" key="3">
    <source>
        <dbReference type="Proteomes" id="UP001487740"/>
    </source>
</evidence>
<evidence type="ECO:0000256" key="1">
    <source>
        <dbReference type="SAM" id="MobiDB-lite"/>
    </source>
</evidence>
<keyword evidence="3" id="KW-1185">Reference proteome</keyword>
<comment type="caution">
    <text evidence="2">The sequence shown here is derived from an EMBL/GenBank/DDBJ whole genome shotgun (WGS) entry which is preliminary data.</text>
</comment>
<dbReference type="AlphaFoldDB" id="A0AAW0TID9"/>
<gene>
    <name evidence="2" type="ORF">O3P69_010712</name>
</gene>
<organism evidence="2 3">
    <name type="scientific">Scylla paramamosain</name>
    <name type="common">Mud crab</name>
    <dbReference type="NCBI Taxonomy" id="85552"/>
    <lineage>
        <taxon>Eukaryota</taxon>
        <taxon>Metazoa</taxon>
        <taxon>Ecdysozoa</taxon>
        <taxon>Arthropoda</taxon>
        <taxon>Crustacea</taxon>
        <taxon>Multicrustacea</taxon>
        <taxon>Malacostraca</taxon>
        <taxon>Eumalacostraca</taxon>
        <taxon>Eucarida</taxon>
        <taxon>Decapoda</taxon>
        <taxon>Pleocyemata</taxon>
        <taxon>Brachyura</taxon>
        <taxon>Eubrachyura</taxon>
        <taxon>Portunoidea</taxon>
        <taxon>Portunidae</taxon>
        <taxon>Portuninae</taxon>
        <taxon>Scylla</taxon>
    </lineage>
</organism>
<name>A0AAW0TID9_SCYPA</name>
<evidence type="ECO:0008006" key="4">
    <source>
        <dbReference type="Google" id="ProtNLM"/>
    </source>
</evidence>
<dbReference type="EMBL" id="JARAKH010000031">
    <property type="protein sequence ID" value="KAK8386177.1"/>
    <property type="molecule type" value="Genomic_DNA"/>
</dbReference>
<protein>
    <recommendedName>
        <fullName evidence="4">Secreted protein</fullName>
    </recommendedName>
</protein>
<evidence type="ECO:0000313" key="2">
    <source>
        <dbReference type="EMBL" id="KAK8386177.1"/>
    </source>
</evidence>
<reference evidence="2 3" key="1">
    <citation type="submission" date="2023-03" db="EMBL/GenBank/DDBJ databases">
        <title>High-quality genome of Scylla paramamosain provides insights in environmental adaptation.</title>
        <authorList>
            <person name="Zhang L."/>
        </authorList>
    </citation>
    <scope>NUCLEOTIDE SEQUENCE [LARGE SCALE GENOMIC DNA]</scope>
    <source>
        <strain evidence="2">LZ_2023a</strain>
        <tissue evidence="2">Muscle</tissue>
    </source>
</reference>
<feature type="region of interest" description="Disordered" evidence="1">
    <location>
        <begin position="27"/>
        <end position="50"/>
    </location>
</feature>
<proteinExistence type="predicted"/>
<dbReference type="Proteomes" id="UP001487740">
    <property type="component" value="Unassembled WGS sequence"/>
</dbReference>
<sequence length="93" mass="9672">MIPARHHLIASRAALVTCGGGNDGVFPSGHVGSQGGRGHGTTSRSSSHRIRSSEFNPGYLCACAVSGNSVAASWLRSAVVEALVCMFPFTDKR</sequence>
<accession>A0AAW0TID9</accession>